<organism evidence="2">
    <name type="scientific">hydrothermal vent metagenome</name>
    <dbReference type="NCBI Taxonomy" id="652676"/>
    <lineage>
        <taxon>unclassified sequences</taxon>
        <taxon>metagenomes</taxon>
        <taxon>ecological metagenomes</taxon>
    </lineage>
</organism>
<dbReference type="EMBL" id="UOFM01000484">
    <property type="protein sequence ID" value="VAW82671.1"/>
    <property type="molecule type" value="Genomic_DNA"/>
</dbReference>
<dbReference type="Pfam" id="PF13470">
    <property type="entry name" value="PIN_3"/>
    <property type="match status" value="1"/>
</dbReference>
<dbReference type="SMART" id="SM00670">
    <property type="entry name" value="PINc"/>
    <property type="match status" value="1"/>
</dbReference>
<sequence>MRVVIDTGILIAALITRETPPDQIYQAWRKRRFELVTSEWQLEEFRRVSRYPKLRKYLKPVEAGNLINGLRHQALLLADLPDVDLSRDPDDNPLLAMAIAGEVDYLISGDKRDVLALRKVDKSRIITARRFLTILKGKQR</sequence>
<reference evidence="2" key="1">
    <citation type="submission" date="2018-06" db="EMBL/GenBank/DDBJ databases">
        <authorList>
            <person name="Zhirakovskaya E."/>
        </authorList>
    </citation>
    <scope>NUCLEOTIDE SEQUENCE</scope>
</reference>
<protein>
    <recommendedName>
        <fullName evidence="1">PIN domain-containing protein</fullName>
    </recommendedName>
</protein>
<name>A0A3B0YT75_9ZZZZ</name>
<evidence type="ECO:0000259" key="1">
    <source>
        <dbReference type="SMART" id="SM00670"/>
    </source>
</evidence>
<dbReference type="AlphaFoldDB" id="A0A3B0YT75"/>
<dbReference type="SUPFAM" id="SSF88723">
    <property type="entry name" value="PIN domain-like"/>
    <property type="match status" value="1"/>
</dbReference>
<dbReference type="InterPro" id="IPR002716">
    <property type="entry name" value="PIN_dom"/>
</dbReference>
<dbReference type="NCBIfam" id="TIGR00305">
    <property type="entry name" value="putative toxin-antitoxin system toxin component, PIN family"/>
    <property type="match status" value="1"/>
</dbReference>
<dbReference type="InterPro" id="IPR029060">
    <property type="entry name" value="PIN-like_dom_sf"/>
</dbReference>
<gene>
    <name evidence="2" type="ORF">MNBD_GAMMA14-1974</name>
</gene>
<feature type="domain" description="PIN" evidence="1">
    <location>
        <begin position="1"/>
        <end position="115"/>
    </location>
</feature>
<dbReference type="InterPro" id="IPR002850">
    <property type="entry name" value="PIN_toxin-like"/>
</dbReference>
<dbReference type="PANTHER" id="PTHR34610:SF4">
    <property type="entry name" value="SLL8027 PROTEIN"/>
    <property type="match status" value="1"/>
</dbReference>
<dbReference type="PANTHER" id="PTHR34610">
    <property type="entry name" value="SSL7007 PROTEIN"/>
    <property type="match status" value="1"/>
</dbReference>
<accession>A0A3B0YT75</accession>
<evidence type="ECO:0000313" key="2">
    <source>
        <dbReference type="EMBL" id="VAW82671.1"/>
    </source>
</evidence>
<proteinExistence type="predicted"/>